<proteinExistence type="predicted"/>
<accession>A0A1M5MTU4</accession>
<evidence type="ECO:0000313" key="3">
    <source>
        <dbReference type="Proteomes" id="UP000184226"/>
    </source>
</evidence>
<sequence length="226" mass="24525">MSNAALKEYSTKQATEKAERALSSAAGAATYAEGVELLLEMSDEQLGRRLKSRISKFRRLLSSSTLLSEDDSARGGGTVIAPLDKQLGTPLLGEDTVSIQALSEQAQRNRRALVRKKALISSAQLWQALSLTRQAVSAATRSGRLFTVDVEGDVYYPAFFADGSVDRATLEKVSRQLGRLPGWTKWDFFTSARGSLSGMSALDALRKGKVDDVMRSAKAFAEEASR</sequence>
<organism evidence="2 3">
    <name type="scientific">Pollutimonas bauzanensis</name>
    <dbReference type="NCBI Taxonomy" id="658167"/>
    <lineage>
        <taxon>Bacteria</taxon>
        <taxon>Pseudomonadati</taxon>
        <taxon>Pseudomonadota</taxon>
        <taxon>Betaproteobacteria</taxon>
        <taxon>Burkholderiales</taxon>
        <taxon>Alcaligenaceae</taxon>
        <taxon>Pollutimonas</taxon>
    </lineage>
</organism>
<dbReference type="OrthoDB" id="9081907at2"/>
<keyword evidence="3" id="KW-1185">Reference proteome</keyword>
<gene>
    <name evidence="2" type="ORF">SAMN04488135_101323</name>
</gene>
<name>A0A1M5MTU4_9BURK</name>
<dbReference type="EMBL" id="FQXE01000001">
    <property type="protein sequence ID" value="SHG80790.1"/>
    <property type="molecule type" value="Genomic_DNA"/>
</dbReference>
<evidence type="ECO:0000256" key="1">
    <source>
        <dbReference type="SAM" id="MobiDB-lite"/>
    </source>
</evidence>
<dbReference type="AlphaFoldDB" id="A0A1M5MTU4"/>
<evidence type="ECO:0000313" key="2">
    <source>
        <dbReference type="EMBL" id="SHG80790.1"/>
    </source>
</evidence>
<dbReference type="Proteomes" id="UP000184226">
    <property type="component" value="Unassembled WGS sequence"/>
</dbReference>
<protein>
    <submittedName>
        <fullName evidence="2">Uncharacterized protein</fullName>
    </submittedName>
</protein>
<reference evidence="2 3" key="1">
    <citation type="submission" date="2016-11" db="EMBL/GenBank/DDBJ databases">
        <authorList>
            <person name="Jaros S."/>
            <person name="Januszkiewicz K."/>
            <person name="Wedrychowicz H."/>
        </authorList>
    </citation>
    <scope>NUCLEOTIDE SEQUENCE [LARGE SCALE GENOMIC DNA]</scope>
    <source>
        <strain evidence="2 3">CGMCC 1.10190</strain>
    </source>
</reference>
<feature type="region of interest" description="Disordered" evidence="1">
    <location>
        <begin position="1"/>
        <end position="24"/>
    </location>
</feature>
<dbReference type="RefSeq" id="WP_073101317.1">
    <property type="nucleotide sequence ID" value="NZ_FQXE01000001.1"/>
</dbReference>